<dbReference type="EMBL" id="JBBPBM010000013">
    <property type="protein sequence ID" value="KAK8561461.1"/>
    <property type="molecule type" value="Genomic_DNA"/>
</dbReference>
<evidence type="ECO:0000256" key="1">
    <source>
        <dbReference type="SAM" id="Phobius"/>
    </source>
</evidence>
<name>A0ABR2EHI9_9ROSI</name>
<accession>A0ABR2EHI9</accession>
<feature type="transmembrane region" description="Helical" evidence="1">
    <location>
        <begin position="37"/>
        <end position="58"/>
    </location>
</feature>
<comment type="caution">
    <text evidence="2">The sequence shown here is derived from an EMBL/GenBank/DDBJ whole genome shotgun (WGS) entry which is preliminary data.</text>
</comment>
<feature type="transmembrane region" description="Helical" evidence="1">
    <location>
        <begin position="79"/>
        <end position="98"/>
    </location>
</feature>
<evidence type="ECO:0000313" key="2">
    <source>
        <dbReference type="EMBL" id="KAK8561461.1"/>
    </source>
</evidence>
<keyword evidence="1" id="KW-0472">Membrane</keyword>
<gene>
    <name evidence="2" type="ORF">V6N12_048532</name>
</gene>
<keyword evidence="1" id="KW-1133">Transmembrane helix</keyword>
<sequence>MEAIRLSSTKPVQALKPKKTVSFNEDPMTKVSDALSLPLYLTNVVFFIIFFSVVYFLFSSWGGKIRTFTPFHVVTSSEIVAILAFFAPFIYLIAFFGIDFVQSLVF</sequence>
<protein>
    <submittedName>
        <fullName evidence="2">Uncharacterized protein</fullName>
    </submittedName>
</protein>
<keyword evidence="3" id="KW-1185">Reference proteome</keyword>
<proteinExistence type="predicted"/>
<keyword evidence="1" id="KW-0812">Transmembrane</keyword>
<dbReference type="Proteomes" id="UP001472677">
    <property type="component" value="Unassembled WGS sequence"/>
</dbReference>
<evidence type="ECO:0000313" key="3">
    <source>
        <dbReference type="Proteomes" id="UP001472677"/>
    </source>
</evidence>
<organism evidence="2 3">
    <name type="scientific">Hibiscus sabdariffa</name>
    <name type="common">roselle</name>
    <dbReference type="NCBI Taxonomy" id="183260"/>
    <lineage>
        <taxon>Eukaryota</taxon>
        <taxon>Viridiplantae</taxon>
        <taxon>Streptophyta</taxon>
        <taxon>Embryophyta</taxon>
        <taxon>Tracheophyta</taxon>
        <taxon>Spermatophyta</taxon>
        <taxon>Magnoliopsida</taxon>
        <taxon>eudicotyledons</taxon>
        <taxon>Gunneridae</taxon>
        <taxon>Pentapetalae</taxon>
        <taxon>rosids</taxon>
        <taxon>malvids</taxon>
        <taxon>Malvales</taxon>
        <taxon>Malvaceae</taxon>
        <taxon>Malvoideae</taxon>
        <taxon>Hibiscus</taxon>
    </lineage>
</organism>
<dbReference type="InterPro" id="IPR002202">
    <property type="entry name" value="HMG_CoA_Rdtase"/>
</dbReference>
<dbReference type="PANTHER" id="PTHR10572:SF44">
    <property type="entry name" value="3-HYDROXY-3-METHYLGLUTARYL-COENZYME A REDUCTASE 1"/>
    <property type="match status" value="1"/>
</dbReference>
<dbReference type="PANTHER" id="PTHR10572">
    <property type="entry name" value="3-HYDROXY-3-METHYLGLUTARYL-COENZYME A REDUCTASE"/>
    <property type="match status" value="1"/>
</dbReference>
<reference evidence="2 3" key="1">
    <citation type="journal article" date="2024" name="G3 (Bethesda)">
        <title>Genome assembly of Hibiscus sabdariffa L. provides insights into metabolisms of medicinal natural products.</title>
        <authorList>
            <person name="Kim T."/>
        </authorList>
    </citation>
    <scope>NUCLEOTIDE SEQUENCE [LARGE SCALE GENOMIC DNA]</scope>
    <source>
        <strain evidence="2">TK-2024</strain>
        <tissue evidence="2">Old leaves</tissue>
    </source>
</reference>